<keyword evidence="1" id="KW-0812">Transmembrane</keyword>
<accession>X1TF80</accession>
<organism evidence="2">
    <name type="scientific">marine sediment metagenome</name>
    <dbReference type="NCBI Taxonomy" id="412755"/>
    <lineage>
        <taxon>unclassified sequences</taxon>
        <taxon>metagenomes</taxon>
        <taxon>ecological metagenomes</taxon>
    </lineage>
</organism>
<dbReference type="EMBL" id="BARW01031545">
    <property type="protein sequence ID" value="GAJ03939.1"/>
    <property type="molecule type" value="Genomic_DNA"/>
</dbReference>
<name>X1TF80_9ZZZZ</name>
<keyword evidence="1" id="KW-1133">Transmembrane helix</keyword>
<evidence type="ECO:0000256" key="1">
    <source>
        <dbReference type="SAM" id="Phobius"/>
    </source>
</evidence>
<dbReference type="AlphaFoldDB" id="X1TF80"/>
<feature type="transmembrane region" description="Helical" evidence="1">
    <location>
        <begin position="79"/>
        <end position="99"/>
    </location>
</feature>
<gene>
    <name evidence="2" type="ORF">S12H4_50151</name>
</gene>
<feature type="transmembrane region" description="Helical" evidence="1">
    <location>
        <begin position="12"/>
        <end position="33"/>
    </location>
</feature>
<feature type="transmembrane region" description="Helical" evidence="1">
    <location>
        <begin position="45"/>
        <end position="67"/>
    </location>
</feature>
<keyword evidence="1" id="KW-0472">Membrane</keyword>
<protein>
    <submittedName>
        <fullName evidence="2">Uncharacterized protein</fullName>
    </submittedName>
</protein>
<sequence length="106" mass="11837">MDLAKRNKNLGLAVLVIGYLTLIFWALAIFISVEISIGWESYTAVGFFGLFLISSGIVFLISLIFNIKESRENNRMSRGLIHTIISFPPIAFCYLAILIKALTEGH</sequence>
<reference evidence="2" key="1">
    <citation type="journal article" date="2014" name="Front. Microbiol.">
        <title>High frequency of phylogenetically diverse reductive dehalogenase-homologous genes in deep subseafloor sedimentary metagenomes.</title>
        <authorList>
            <person name="Kawai M."/>
            <person name="Futagami T."/>
            <person name="Toyoda A."/>
            <person name="Takaki Y."/>
            <person name="Nishi S."/>
            <person name="Hori S."/>
            <person name="Arai W."/>
            <person name="Tsubouchi T."/>
            <person name="Morono Y."/>
            <person name="Uchiyama I."/>
            <person name="Ito T."/>
            <person name="Fujiyama A."/>
            <person name="Inagaki F."/>
            <person name="Takami H."/>
        </authorList>
    </citation>
    <scope>NUCLEOTIDE SEQUENCE</scope>
    <source>
        <strain evidence="2">Expedition CK06-06</strain>
    </source>
</reference>
<comment type="caution">
    <text evidence="2">The sequence shown here is derived from an EMBL/GenBank/DDBJ whole genome shotgun (WGS) entry which is preliminary data.</text>
</comment>
<evidence type="ECO:0000313" key="2">
    <source>
        <dbReference type="EMBL" id="GAJ03939.1"/>
    </source>
</evidence>
<proteinExistence type="predicted"/>